<evidence type="ECO:0000313" key="10">
    <source>
        <dbReference type="Proteomes" id="UP000246085"/>
    </source>
</evidence>
<dbReference type="SUPFAM" id="SSF82714">
    <property type="entry name" value="Multidrug efflux transporter AcrB TolC docking domain, DN and DC subdomains"/>
    <property type="match status" value="2"/>
</dbReference>
<dbReference type="Gene3D" id="3.30.70.1440">
    <property type="entry name" value="Multidrug efflux transporter AcrB pore domain"/>
    <property type="match status" value="1"/>
</dbReference>
<dbReference type="SUPFAM" id="SSF82693">
    <property type="entry name" value="Multidrug efflux transporter AcrB pore domain, PN1, PN2, PC1 and PC2 subdomains"/>
    <property type="match status" value="3"/>
</dbReference>
<dbReference type="PRINTS" id="PR00702">
    <property type="entry name" value="ACRIFLAVINRP"/>
</dbReference>
<dbReference type="KEGG" id="bvz:BRAD3257_1962"/>
<reference evidence="9 10" key="1">
    <citation type="submission" date="2018-03" db="EMBL/GenBank/DDBJ databases">
        <authorList>
            <person name="Gully D."/>
        </authorList>
    </citation>
    <scope>NUCLEOTIDE SEQUENCE [LARGE SCALE GENOMIC DNA]</scope>
    <source>
        <strain evidence="9">ORS3257</strain>
    </source>
</reference>
<dbReference type="AlphaFoldDB" id="A0A2U3PVB5"/>
<dbReference type="Proteomes" id="UP000246085">
    <property type="component" value="Chromosome BRAD3257"/>
</dbReference>
<feature type="transmembrane region" description="Helical" evidence="8">
    <location>
        <begin position="528"/>
        <end position="548"/>
    </location>
</feature>
<dbReference type="GO" id="GO:0042910">
    <property type="term" value="F:xenobiotic transmembrane transporter activity"/>
    <property type="evidence" value="ECO:0007669"/>
    <property type="project" value="TreeGrafter"/>
</dbReference>
<evidence type="ECO:0000256" key="5">
    <source>
        <dbReference type="ARBA" id="ARBA00022692"/>
    </source>
</evidence>
<evidence type="ECO:0000256" key="3">
    <source>
        <dbReference type="ARBA" id="ARBA00022475"/>
    </source>
</evidence>
<keyword evidence="3" id="KW-1003">Cell membrane</keyword>
<feature type="transmembrane region" description="Helical" evidence="8">
    <location>
        <begin position="431"/>
        <end position="451"/>
    </location>
</feature>
<gene>
    <name evidence="9" type="primary">mdtB</name>
    <name evidence="9" type="ORF">BRAD3257_1962</name>
</gene>
<dbReference type="FunFam" id="3.30.70.1430:FF:000001">
    <property type="entry name" value="Efflux pump membrane transporter"/>
    <property type="match status" value="1"/>
</dbReference>
<feature type="transmembrane region" description="Helical" evidence="8">
    <location>
        <begin position="854"/>
        <end position="876"/>
    </location>
</feature>
<dbReference type="FunFam" id="1.20.1640.10:FF:000001">
    <property type="entry name" value="Efflux pump membrane transporter"/>
    <property type="match status" value="1"/>
</dbReference>
<evidence type="ECO:0000256" key="4">
    <source>
        <dbReference type="ARBA" id="ARBA00022519"/>
    </source>
</evidence>
<comment type="subcellular location">
    <subcellularLocation>
        <location evidence="1">Cell inner membrane</location>
        <topology evidence="1">Multi-pass membrane protein</topology>
    </subcellularLocation>
</comment>
<keyword evidence="7 8" id="KW-0472">Membrane</keyword>
<dbReference type="Pfam" id="PF00873">
    <property type="entry name" value="ACR_tran"/>
    <property type="match status" value="1"/>
</dbReference>
<evidence type="ECO:0000256" key="6">
    <source>
        <dbReference type="ARBA" id="ARBA00022989"/>
    </source>
</evidence>
<name>A0A2U3PVB5_9BRAD</name>
<dbReference type="PANTHER" id="PTHR32063">
    <property type="match status" value="1"/>
</dbReference>
<feature type="transmembrane region" description="Helical" evidence="8">
    <location>
        <begin position="360"/>
        <end position="381"/>
    </location>
</feature>
<dbReference type="EMBL" id="LS398110">
    <property type="protein sequence ID" value="SPP93066.1"/>
    <property type="molecule type" value="Genomic_DNA"/>
</dbReference>
<keyword evidence="5 8" id="KW-0812">Transmembrane</keyword>
<feature type="transmembrane region" description="Helical" evidence="8">
    <location>
        <begin position="987"/>
        <end position="1013"/>
    </location>
</feature>
<feature type="transmembrane region" description="Helical" evidence="8">
    <location>
        <begin position="909"/>
        <end position="934"/>
    </location>
</feature>
<dbReference type="PANTHER" id="PTHR32063:SF21">
    <property type="entry name" value="MULTIDRUG RESISTANCE PROTEIN MDTB"/>
    <property type="match status" value="1"/>
</dbReference>
<dbReference type="SUPFAM" id="SSF82866">
    <property type="entry name" value="Multidrug efflux transporter AcrB transmembrane domain"/>
    <property type="match status" value="2"/>
</dbReference>
<feature type="transmembrane region" description="Helical" evidence="8">
    <location>
        <begin position="334"/>
        <end position="353"/>
    </location>
</feature>
<dbReference type="Gene3D" id="3.30.2090.10">
    <property type="entry name" value="Multidrug efflux transporter AcrB TolC docking domain, DN and DC subdomains"/>
    <property type="match status" value="2"/>
</dbReference>
<evidence type="ECO:0000256" key="1">
    <source>
        <dbReference type="ARBA" id="ARBA00004429"/>
    </source>
</evidence>
<organism evidence="9 10">
    <name type="scientific">Bradyrhizobium vignae</name>
    <dbReference type="NCBI Taxonomy" id="1549949"/>
    <lineage>
        <taxon>Bacteria</taxon>
        <taxon>Pseudomonadati</taxon>
        <taxon>Pseudomonadota</taxon>
        <taxon>Alphaproteobacteria</taxon>
        <taxon>Hyphomicrobiales</taxon>
        <taxon>Nitrobacteraceae</taxon>
        <taxon>Bradyrhizobium</taxon>
    </lineage>
</organism>
<sequence>MNVSEGFIRKPVATAFLTIGITLIGLIAFIQLPISALPNVDTPTIQVTAQLPGADPQTMGSSVATPLERQFGQIAGLTGMTSSSGLGNTQITLQFALNRSADAAAQDVQIAINAAAGQLPKNLPSPPILRKINPADVPVLLIALMSDTQPLTKVNDYADSILAQKLSQVPGVSLVTIGGAQKPSIRIQVNPAKLAAAGLDLEQLRTTLGNATINQPKGVLYGAQQAYTLATNDQILTAKGYEDVIIAYRNGAPIRLRDIGQAVVAAEDMTLHGWFNDKPAVVLAIQRQPGANVIATVDRIKQILPQLISGLPSDIKVEIASDRTQTIRASVEDVQLTLIITIVLVVGVIFLFLRNFWATIIPGVSVPISLIVTFGVMYLFNYSLDNLSLMGLSIAVGFVVDDAIVMIENISRHIEEGLPPFEAALKGASEIGFTIISISVSLVAVFIPLLMMGGVVGRMFQEFAVTVCVAIAVSVVVSVTLTPMMCAYLLGASHEASPGRASRALESVFVGIQNGYEAVLKIALKRKMLTISVMVASMAATAALFVYIPKGFFPQQDTGMIAGITEASADASPSQMAELQRNVIDIIAKDPSVANATGYIGPGGPTVTENNGRLFVLLKPRADRQFSADQIIRQLNTKLQSLQGIQVFLQATQDINLASRLSKTQYQFTMTDVNQDELNTWATKLFDELKALPELADVATDQANAARQLKLNIDRDAAARLGIDPASVDNTLYDAFGQRHVAQMFTTLNTYFVIMEVDPSFQLGPYALNRIYVRSSSGSMVPLSQFTTVEYGVAPLAVNHQSQFPAVTLSFNLAPGTAVGMAVAAVQKTVAALHMPQTVATSFQGNAQAFQNSLASTPILIVAAIVAVYLILGMLYESTIHPITILSTLPSAGLGALLGLWAFGFGLDVIGLIGIILLIGIVQKNGIMLIDFALEAERHRGLTAEQSAFEACRVRFRPILMTTMCAMLGGVPLMVGTGTGAELRQPLGFAIVGGLIVSQLLTLVTTPVVYIYLDALSRRLSRKRGSRHLVATPAKAPACGANTPS</sequence>
<keyword evidence="2" id="KW-0813">Transport</keyword>
<proteinExistence type="predicted"/>
<dbReference type="Gene3D" id="1.20.1640.10">
    <property type="entry name" value="Multidrug efflux transporter AcrB transmembrane domain"/>
    <property type="match status" value="2"/>
</dbReference>
<evidence type="ECO:0000256" key="8">
    <source>
        <dbReference type="SAM" id="Phobius"/>
    </source>
</evidence>
<evidence type="ECO:0000256" key="7">
    <source>
        <dbReference type="ARBA" id="ARBA00023136"/>
    </source>
</evidence>
<feature type="transmembrane region" description="Helical" evidence="8">
    <location>
        <begin position="463"/>
        <end position="490"/>
    </location>
</feature>
<feature type="transmembrane region" description="Helical" evidence="8">
    <location>
        <begin position="954"/>
        <end position="975"/>
    </location>
</feature>
<dbReference type="GO" id="GO:0005886">
    <property type="term" value="C:plasma membrane"/>
    <property type="evidence" value="ECO:0007669"/>
    <property type="project" value="UniProtKB-SubCell"/>
</dbReference>
<feature type="transmembrane region" description="Helical" evidence="8">
    <location>
        <begin position="12"/>
        <end position="34"/>
    </location>
</feature>
<dbReference type="InterPro" id="IPR027463">
    <property type="entry name" value="AcrB_DN_DC_subdom"/>
</dbReference>
<evidence type="ECO:0000256" key="2">
    <source>
        <dbReference type="ARBA" id="ARBA00022448"/>
    </source>
</evidence>
<dbReference type="Gene3D" id="3.30.70.1430">
    <property type="entry name" value="Multidrug efflux transporter AcrB pore domain"/>
    <property type="match status" value="2"/>
</dbReference>
<keyword evidence="4" id="KW-0997">Cell inner membrane</keyword>
<dbReference type="InterPro" id="IPR001036">
    <property type="entry name" value="Acrflvin-R"/>
</dbReference>
<dbReference type="RefSeq" id="WP_122401538.1">
    <property type="nucleotide sequence ID" value="NZ_LS398110.1"/>
</dbReference>
<dbReference type="Gene3D" id="3.30.70.1320">
    <property type="entry name" value="Multidrug efflux transporter AcrB pore domain like"/>
    <property type="match status" value="1"/>
</dbReference>
<protein>
    <submittedName>
        <fullName evidence="9">Multidrug efflux system, subunit B</fullName>
    </submittedName>
</protein>
<accession>A0A2U3PVB5</accession>
<evidence type="ECO:0000313" key="9">
    <source>
        <dbReference type="EMBL" id="SPP93066.1"/>
    </source>
</evidence>
<keyword evidence="6 8" id="KW-1133">Transmembrane helix</keyword>